<dbReference type="Pfam" id="PF14511">
    <property type="entry name" value="RE_EcoO109I"/>
    <property type="match status" value="1"/>
</dbReference>
<evidence type="ECO:0000313" key="3">
    <source>
        <dbReference type="Proteomes" id="UP000013909"/>
    </source>
</evidence>
<name>R7ZMN5_9BACT</name>
<organism evidence="2 3">
    <name type="scientific">Lunatimonas lonarensis</name>
    <dbReference type="NCBI Taxonomy" id="1232681"/>
    <lineage>
        <taxon>Bacteria</taxon>
        <taxon>Pseudomonadati</taxon>
        <taxon>Bacteroidota</taxon>
        <taxon>Cytophagia</taxon>
        <taxon>Cytophagales</taxon>
        <taxon>Cyclobacteriaceae</taxon>
    </lineage>
</organism>
<dbReference type="OrthoDB" id="449755at2"/>
<dbReference type="RefSeq" id="WP_010856558.1">
    <property type="nucleotide sequence ID" value="NZ_AQHR01000110.1"/>
</dbReference>
<protein>
    <submittedName>
        <fullName evidence="2">Putative cytosolic protein</fullName>
    </submittedName>
</protein>
<dbReference type="Proteomes" id="UP000013909">
    <property type="component" value="Unassembled WGS sequence"/>
</dbReference>
<dbReference type="PATRIC" id="fig|1288963.3.peg.4434"/>
<dbReference type="SUPFAM" id="SSF52980">
    <property type="entry name" value="Restriction endonuclease-like"/>
    <property type="match status" value="1"/>
</dbReference>
<comment type="caution">
    <text evidence="2">The sequence shown here is derived from an EMBL/GenBank/DDBJ whole genome shotgun (WGS) entry which is preliminary data.</text>
</comment>
<dbReference type="InterPro" id="IPR032793">
    <property type="entry name" value="RE_EcoO109IR"/>
</dbReference>
<sequence>MKTLDITDVTNYVEENIGDFHSRRVDKLGELKLKDVLKRKNPYLFKAKNILTAQDLIQAIVDAFISSSEEGIFGNWLEGLAIHVNSLVYGGRKSGIPGIDLEFTKGNELFIVSIKSGPDWGNDSQIKKMVDHFNSARAVLKTSGAKINVTAINGCCYGKTTPRNNYKKKGDYFKYCGQVFWEFISGNSELYKEIVEPLGHLANEKNDEYKIAYAKKINMFTKQLTEEFFTESGEIDWNRLLEFNSKGTI</sequence>
<dbReference type="CDD" id="cd22345">
    <property type="entry name" value="PDDEXK_nuclease"/>
    <property type="match status" value="1"/>
</dbReference>
<gene>
    <name evidence="2" type="ORF">ADIS_4445</name>
</gene>
<evidence type="ECO:0000259" key="1">
    <source>
        <dbReference type="Pfam" id="PF14511"/>
    </source>
</evidence>
<dbReference type="InterPro" id="IPR011335">
    <property type="entry name" value="Restrct_endonuc-II-like"/>
</dbReference>
<feature type="domain" description="Type II restriction endonuclease EcoO109IR" evidence="1">
    <location>
        <begin position="8"/>
        <end position="206"/>
    </location>
</feature>
<dbReference type="AlphaFoldDB" id="R7ZMN5"/>
<dbReference type="EMBL" id="AQHR01000110">
    <property type="protein sequence ID" value="EON75274.1"/>
    <property type="molecule type" value="Genomic_DNA"/>
</dbReference>
<accession>R7ZMN5</accession>
<reference evidence="2 3" key="1">
    <citation type="submission" date="2013-02" db="EMBL/GenBank/DDBJ databases">
        <title>A novel strain isolated from Lonar lake, Maharashtra, India.</title>
        <authorList>
            <person name="Singh A."/>
        </authorList>
    </citation>
    <scope>NUCLEOTIDE SEQUENCE [LARGE SCALE GENOMIC DNA]</scope>
    <source>
        <strain evidence="2 3">AK24</strain>
    </source>
</reference>
<keyword evidence="3" id="KW-1185">Reference proteome</keyword>
<proteinExistence type="predicted"/>
<evidence type="ECO:0000313" key="2">
    <source>
        <dbReference type="EMBL" id="EON75274.1"/>
    </source>
</evidence>